<proteinExistence type="predicted"/>
<feature type="signal peptide" evidence="1">
    <location>
        <begin position="1"/>
        <end position="18"/>
    </location>
</feature>
<reference evidence="2 3" key="1">
    <citation type="journal article" date="2017" name="Curr. Biol.">
        <title>Genome architecture and evolution of a unichromosomal asexual nematode.</title>
        <authorList>
            <person name="Fradin H."/>
            <person name="Zegar C."/>
            <person name="Gutwein M."/>
            <person name="Lucas J."/>
            <person name="Kovtun M."/>
            <person name="Corcoran D."/>
            <person name="Baugh L.R."/>
            <person name="Kiontke K."/>
            <person name="Gunsalus K."/>
            <person name="Fitch D.H."/>
            <person name="Piano F."/>
        </authorList>
    </citation>
    <scope>NUCLEOTIDE SEQUENCE [LARGE SCALE GENOMIC DNA]</scope>
    <source>
        <strain evidence="2">PF1309</strain>
    </source>
</reference>
<organism evidence="2 3">
    <name type="scientific">Diploscapter pachys</name>
    <dbReference type="NCBI Taxonomy" id="2018661"/>
    <lineage>
        <taxon>Eukaryota</taxon>
        <taxon>Metazoa</taxon>
        <taxon>Ecdysozoa</taxon>
        <taxon>Nematoda</taxon>
        <taxon>Chromadorea</taxon>
        <taxon>Rhabditida</taxon>
        <taxon>Rhabditina</taxon>
        <taxon>Rhabditomorpha</taxon>
        <taxon>Rhabditoidea</taxon>
        <taxon>Rhabditidae</taxon>
        <taxon>Diploscapter</taxon>
    </lineage>
</organism>
<dbReference type="AlphaFoldDB" id="A0A2A2JTG0"/>
<sequence length="76" mass="9460">MAGIIFFLFHALFAVVNPRRCYNNTAFHRYDRNNHSGFHILVYKHVYIDVYKHVYIYVYKHIYIDIYKHDHHDHFM</sequence>
<evidence type="ECO:0000313" key="3">
    <source>
        <dbReference type="Proteomes" id="UP000218231"/>
    </source>
</evidence>
<dbReference type="Proteomes" id="UP000218231">
    <property type="component" value="Unassembled WGS sequence"/>
</dbReference>
<accession>A0A2A2JTG0</accession>
<evidence type="ECO:0000313" key="2">
    <source>
        <dbReference type="EMBL" id="PAV65024.1"/>
    </source>
</evidence>
<feature type="chain" id="PRO_5012561910" description="Secreted protein" evidence="1">
    <location>
        <begin position="19"/>
        <end position="76"/>
    </location>
</feature>
<gene>
    <name evidence="2" type="ORF">WR25_18639</name>
</gene>
<keyword evidence="1" id="KW-0732">Signal</keyword>
<evidence type="ECO:0008006" key="4">
    <source>
        <dbReference type="Google" id="ProtNLM"/>
    </source>
</evidence>
<dbReference type="EMBL" id="LIAE01010229">
    <property type="protein sequence ID" value="PAV65024.1"/>
    <property type="molecule type" value="Genomic_DNA"/>
</dbReference>
<name>A0A2A2JTG0_9BILA</name>
<keyword evidence="3" id="KW-1185">Reference proteome</keyword>
<evidence type="ECO:0000256" key="1">
    <source>
        <dbReference type="SAM" id="SignalP"/>
    </source>
</evidence>
<protein>
    <recommendedName>
        <fullName evidence="4">Secreted protein</fullName>
    </recommendedName>
</protein>
<comment type="caution">
    <text evidence="2">The sequence shown here is derived from an EMBL/GenBank/DDBJ whole genome shotgun (WGS) entry which is preliminary data.</text>
</comment>